<organism evidence="3 4">
    <name type="scientific">Sporosarcina luteola</name>
    <dbReference type="NCBI Taxonomy" id="582850"/>
    <lineage>
        <taxon>Bacteria</taxon>
        <taxon>Bacillati</taxon>
        <taxon>Bacillota</taxon>
        <taxon>Bacilli</taxon>
        <taxon>Bacillales</taxon>
        <taxon>Caryophanaceae</taxon>
        <taxon>Sporosarcina</taxon>
    </lineage>
</organism>
<evidence type="ECO:0000313" key="4">
    <source>
        <dbReference type="Proteomes" id="UP000321901"/>
    </source>
</evidence>
<dbReference type="EMBL" id="BJYL01000012">
    <property type="protein sequence ID" value="GEN82655.1"/>
    <property type="molecule type" value="Genomic_DNA"/>
</dbReference>
<name>A0A511Z5C5_9BACL</name>
<dbReference type="AlphaFoldDB" id="A0A511Z5C5"/>
<reference evidence="3 4" key="1">
    <citation type="submission" date="2019-07" db="EMBL/GenBank/DDBJ databases">
        <title>Whole genome shotgun sequence of Sporosarcina luteola NBRC 105378.</title>
        <authorList>
            <person name="Hosoyama A."/>
            <person name="Uohara A."/>
            <person name="Ohji S."/>
            <person name="Ichikawa N."/>
        </authorList>
    </citation>
    <scope>NUCLEOTIDE SEQUENCE [LARGE SCALE GENOMIC DNA]</scope>
    <source>
        <strain evidence="3 4">NBRC 105378</strain>
    </source>
</reference>
<dbReference type="OrthoDB" id="2870421at2"/>
<sequence length="226" mass="25352">MRRNRLVIALLFTILLVAGCSSKTTTLNNSGNSGESNEPDQATENNEEETKNTTDESLKNYFLPDGSKAHFLGEGNEFAELDVTFAQPYENIIGVHENNGGAIIRYIYRIDEDQITTIGHKAVDMNADFPSLEEINAMEPEGVYLKKPFEVGTTFDKWEIVETGVTVETPYQTFDNAFVIQSEENDAVNRKYIVEGFGEVKREFIMPAENNEEFIVTSTLESVSKP</sequence>
<accession>A0A511Z5C5</accession>
<dbReference type="RefSeq" id="WP_147055884.1">
    <property type="nucleotide sequence ID" value="NZ_BJYL01000012.1"/>
</dbReference>
<feature type="signal peptide" evidence="2">
    <location>
        <begin position="1"/>
        <end position="23"/>
    </location>
</feature>
<protein>
    <recommendedName>
        <fullName evidence="5">Lipoprotein</fullName>
    </recommendedName>
</protein>
<feature type="chain" id="PRO_5021794516" description="Lipoprotein" evidence="2">
    <location>
        <begin position="24"/>
        <end position="226"/>
    </location>
</feature>
<keyword evidence="2" id="KW-0732">Signal</keyword>
<evidence type="ECO:0008006" key="5">
    <source>
        <dbReference type="Google" id="ProtNLM"/>
    </source>
</evidence>
<feature type="region of interest" description="Disordered" evidence="1">
    <location>
        <begin position="26"/>
        <end position="56"/>
    </location>
</feature>
<evidence type="ECO:0000256" key="2">
    <source>
        <dbReference type="SAM" id="SignalP"/>
    </source>
</evidence>
<keyword evidence="4" id="KW-1185">Reference proteome</keyword>
<dbReference type="Proteomes" id="UP000321901">
    <property type="component" value="Unassembled WGS sequence"/>
</dbReference>
<proteinExistence type="predicted"/>
<gene>
    <name evidence="3" type="ORF">SLU01_09670</name>
</gene>
<evidence type="ECO:0000256" key="1">
    <source>
        <dbReference type="SAM" id="MobiDB-lite"/>
    </source>
</evidence>
<dbReference type="PROSITE" id="PS51257">
    <property type="entry name" value="PROKAR_LIPOPROTEIN"/>
    <property type="match status" value="1"/>
</dbReference>
<evidence type="ECO:0000313" key="3">
    <source>
        <dbReference type="EMBL" id="GEN82655.1"/>
    </source>
</evidence>
<comment type="caution">
    <text evidence="3">The sequence shown here is derived from an EMBL/GenBank/DDBJ whole genome shotgun (WGS) entry which is preliminary data.</text>
</comment>